<reference evidence="6" key="2">
    <citation type="submission" date="2021-08" db="EMBL/GenBank/DDBJ databases">
        <authorList>
            <person name="Tani A."/>
            <person name="Ola A."/>
            <person name="Ogura Y."/>
            <person name="Katsura K."/>
            <person name="Hayashi T."/>
        </authorList>
    </citation>
    <scope>NUCLEOTIDE SEQUENCE</scope>
    <source>
        <strain evidence="6">JCM 32048</strain>
    </source>
</reference>
<sequence>MGAEQMQRGRGWTRPWQALFGAIVFAAGLAGAAIFHAHLLRPNAYASVVSIEAQPDFHDSALLARAWALPVAAAYRRRPYEYQRNPSFCGPASVANLLRSLGVDFSQADVLRGTPFQPWFGILVNGLTLDEMADLIRVRLDRRVSVVRDLSLPAFREAMVSGNDPSKRLIVNFHRGPLFGRGAGHFSPVLGYLPDDDLVFVGDVNGDYRPFLVHSERLWRAVTTLDSTSGNARGLLVIEAASSEQRERAN</sequence>
<evidence type="ECO:0000256" key="1">
    <source>
        <dbReference type="ARBA" id="ARBA00012468"/>
    </source>
</evidence>
<dbReference type="InterPro" id="IPR038156">
    <property type="entry name" value="PCS_N_sf"/>
</dbReference>
<dbReference type="Proteomes" id="UP001055286">
    <property type="component" value="Unassembled WGS sequence"/>
</dbReference>
<keyword evidence="4" id="KW-0479">Metal-binding</keyword>
<comment type="caution">
    <text evidence="6">The sequence shown here is derived from an EMBL/GenBank/DDBJ whole genome shotgun (WGS) entry which is preliminary data.</text>
</comment>
<dbReference type="RefSeq" id="WP_238192628.1">
    <property type="nucleotide sequence ID" value="NZ_BPQJ01000028.1"/>
</dbReference>
<evidence type="ECO:0000259" key="5">
    <source>
        <dbReference type="PROSITE" id="PS51443"/>
    </source>
</evidence>
<dbReference type="EC" id="2.3.2.15" evidence="1"/>
<dbReference type="InterPro" id="IPR007719">
    <property type="entry name" value="PCS_N"/>
</dbReference>
<dbReference type="AlphaFoldDB" id="A0AA37HFL2"/>
<accession>A0AA37HFL2</accession>
<dbReference type="GO" id="GO:0046872">
    <property type="term" value="F:metal ion binding"/>
    <property type="evidence" value="ECO:0007669"/>
    <property type="project" value="UniProtKB-KW"/>
</dbReference>
<evidence type="ECO:0000313" key="7">
    <source>
        <dbReference type="Proteomes" id="UP001055286"/>
    </source>
</evidence>
<name>A0AA37HFL2_9HYPH</name>
<dbReference type="InterPro" id="IPR038765">
    <property type="entry name" value="Papain-like_cys_pep_sf"/>
</dbReference>
<organism evidence="6 7">
    <name type="scientific">Methylobacterium frigidaeris</name>
    <dbReference type="NCBI Taxonomy" id="2038277"/>
    <lineage>
        <taxon>Bacteria</taxon>
        <taxon>Pseudomonadati</taxon>
        <taxon>Pseudomonadota</taxon>
        <taxon>Alphaproteobacteria</taxon>
        <taxon>Hyphomicrobiales</taxon>
        <taxon>Methylobacteriaceae</taxon>
        <taxon>Methylobacterium</taxon>
    </lineage>
</organism>
<dbReference type="GO" id="GO:0010038">
    <property type="term" value="P:response to metal ion"/>
    <property type="evidence" value="ECO:0007669"/>
    <property type="project" value="InterPro"/>
</dbReference>
<keyword evidence="2" id="KW-0104">Cadmium</keyword>
<evidence type="ECO:0000256" key="2">
    <source>
        <dbReference type="ARBA" id="ARBA00022539"/>
    </source>
</evidence>
<protein>
    <recommendedName>
        <fullName evidence="1">glutathione gamma-glutamylcysteinyltransferase</fullName>
        <ecNumber evidence="1">2.3.2.15</ecNumber>
    </recommendedName>
</protein>
<dbReference type="InterPro" id="IPR040409">
    <property type="entry name" value="PCS-like"/>
</dbReference>
<gene>
    <name evidence="6" type="ORF">MPEAHAMD_4841</name>
</gene>
<dbReference type="Pfam" id="PF05023">
    <property type="entry name" value="Phytochelatin"/>
    <property type="match status" value="1"/>
</dbReference>
<dbReference type="Gene3D" id="3.90.70.30">
    <property type="entry name" value="Phytochelatin synthase, N-terminal domain"/>
    <property type="match status" value="1"/>
</dbReference>
<keyword evidence="7" id="KW-1185">Reference proteome</keyword>
<keyword evidence="3" id="KW-0808">Transferase</keyword>
<evidence type="ECO:0000313" key="6">
    <source>
        <dbReference type="EMBL" id="GJD64656.1"/>
    </source>
</evidence>
<dbReference type="SUPFAM" id="SSF54001">
    <property type="entry name" value="Cysteine proteinases"/>
    <property type="match status" value="1"/>
</dbReference>
<proteinExistence type="predicted"/>
<evidence type="ECO:0000256" key="3">
    <source>
        <dbReference type="ARBA" id="ARBA00022679"/>
    </source>
</evidence>
<feature type="domain" description="Peptidase C83" evidence="5">
    <location>
        <begin position="2"/>
        <end position="243"/>
    </location>
</feature>
<reference evidence="6" key="1">
    <citation type="journal article" date="2016" name="Front. Microbiol.">
        <title>Genome Sequence of the Piezophilic, Mesophilic Sulfate-Reducing Bacterium Desulfovibrio indicus J2T.</title>
        <authorList>
            <person name="Cao J."/>
            <person name="Maignien L."/>
            <person name="Shao Z."/>
            <person name="Alain K."/>
            <person name="Jebbar M."/>
        </authorList>
    </citation>
    <scope>NUCLEOTIDE SEQUENCE</scope>
    <source>
        <strain evidence="6">JCM 32048</strain>
    </source>
</reference>
<dbReference type="GO" id="GO:0016756">
    <property type="term" value="F:glutathione gamma-glutamylcysteinyltransferase activity"/>
    <property type="evidence" value="ECO:0007669"/>
    <property type="project" value="UniProtKB-EC"/>
</dbReference>
<dbReference type="PROSITE" id="PS51443">
    <property type="entry name" value="PCS"/>
    <property type="match status" value="1"/>
</dbReference>
<evidence type="ECO:0000256" key="4">
    <source>
        <dbReference type="ARBA" id="ARBA00022723"/>
    </source>
</evidence>
<dbReference type="GO" id="GO:0046938">
    <property type="term" value="P:phytochelatin biosynthetic process"/>
    <property type="evidence" value="ECO:0007669"/>
    <property type="project" value="InterPro"/>
</dbReference>
<dbReference type="PANTHER" id="PTHR33447">
    <property type="entry name" value="GLUTATHIONE GAMMA-GLUTAMYLCYSTEINYLTRANSFERASE"/>
    <property type="match status" value="1"/>
</dbReference>
<dbReference type="EMBL" id="BPQJ01000028">
    <property type="protein sequence ID" value="GJD64656.1"/>
    <property type="molecule type" value="Genomic_DNA"/>
</dbReference>